<dbReference type="GO" id="GO:0006281">
    <property type="term" value="P:DNA repair"/>
    <property type="evidence" value="ECO:0007669"/>
    <property type="project" value="InterPro"/>
</dbReference>
<dbReference type="OrthoDB" id="447129at2759"/>
<keyword evidence="2" id="KW-0496">Mitochondrion</keyword>
<dbReference type="Pfam" id="PF00817">
    <property type="entry name" value="IMS"/>
    <property type="match status" value="1"/>
</dbReference>
<evidence type="ECO:0000256" key="1">
    <source>
        <dbReference type="ARBA" id="ARBA00004173"/>
    </source>
</evidence>
<reference evidence="6" key="1">
    <citation type="journal article" date="2014" name="Genome Announc.">
        <title>Genome sequence and annotation of Acremonium chrysogenum, producer of the beta-lactam antibiotic cephalosporin C.</title>
        <authorList>
            <person name="Terfehr D."/>
            <person name="Dahlmann T.A."/>
            <person name="Specht T."/>
            <person name="Zadra I."/>
            <person name="Kuernsteiner H."/>
            <person name="Kueck U."/>
        </authorList>
    </citation>
    <scope>NUCLEOTIDE SEQUENCE [LARGE SCALE GENOMIC DNA]</scope>
    <source>
        <strain evidence="6">ATCC 11550 / CBS 779.69 / DSM 880 / IAM 14645 / JCM 23072 / IMI 49137</strain>
    </source>
</reference>
<feature type="domain" description="UmuC" evidence="4">
    <location>
        <begin position="17"/>
        <end position="253"/>
    </location>
</feature>
<dbReference type="STRING" id="857340.A0A086THA1"/>
<evidence type="ECO:0000313" key="5">
    <source>
        <dbReference type="EMBL" id="KFH48733.1"/>
    </source>
</evidence>
<feature type="region of interest" description="Disordered" evidence="3">
    <location>
        <begin position="496"/>
        <end position="526"/>
    </location>
</feature>
<dbReference type="Pfam" id="PF11799">
    <property type="entry name" value="IMS_C"/>
    <property type="match status" value="1"/>
</dbReference>
<organism evidence="5 6">
    <name type="scientific">Hapsidospora chrysogenum (strain ATCC 11550 / CBS 779.69 / DSM 880 / IAM 14645 / JCM 23072 / IMI 49137)</name>
    <name type="common">Acremonium chrysogenum</name>
    <dbReference type="NCBI Taxonomy" id="857340"/>
    <lineage>
        <taxon>Eukaryota</taxon>
        <taxon>Fungi</taxon>
        <taxon>Dikarya</taxon>
        <taxon>Ascomycota</taxon>
        <taxon>Pezizomycotina</taxon>
        <taxon>Sordariomycetes</taxon>
        <taxon>Hypocreomycetidae</taxon>
        <taxon>Hypocreales</taxon>
        <taxon>Bionectriaceae</taxon>
        <taxon>Hapsidospora</taxon>
    </lineage>
</organism>
<dbReference type="GO" id="GO:0003684">
    <property type="term" value="F:damaged DNA binding"/>
    <property type="evidence" value="ECO:0007669"/>
    <property type="project" value="InterPro"/>
</dbReference>
<dbReference type="InterPro" id="IPR017961">
    <property type="entry name" value="DNA_pol_Y-fam_little_finger"/>
</dbReference>
<protein>
    <submittedName>
        <fullName evidence="5">DNA polymerase-like protein</fullName>
    </submittedName>
</protein>
<dbReference type="Gene3D" id="3.30.1490.100">
    <property type="entry name" value="DNA polymerase, Y-family, little finger domain"/>
    <property type="match status" value="1"/>
</dbReference>
<dbReference type="Proteomes" id="UP000029964">
    <property type="component" value="Unassembled WGS sequence"/>
</dbReference>
<sequence>MEPPPRRSPKRRDGRVILQFDYDCFYAQVHENKNPALKSKPVGVKQKNILATCNYSARDHGVRKLMLVSEARKTCPGLVLVDGEDLTPFRDVSKMLFSFFRSHSWNGKVERLGLDEIFMDVTDIVEYNMTCLNRNSLACSFFYLSKKDPERGFTCDLTAIAGCVQGRDPGLDVDKATYVRLLLGSHLARYLRTKLEADFGYTSTCGVSTNKLLSKLVGAKNKPRNQTTLLALEDQDVAAFMDAHTLRSIPGIGFRTASLLETYMTGKESAADSHSFKSTVTAGDVRSSPKITPGTLESILRGPGAEKGIGSRIWALLHGVDPTEVKEARAIPSQISIEDTYGSGLSTIPQITEELHKLSYSLIRRMRIDLLAGDSSGNRSAEEKRWLARPRTLRLSIRSWHQMQSQSYNRSSRSGILPPFVFDLNLEIEHLAERLVVEGLLPLLRRLQNEKGPKWNLQLINICVANMVLGAADDKPGVGRDIANMFRNQDEALRPWKVLPSPDMPENDAEDTTSGETGSEGEWETTANASCPQCGYSIPLFALQAHLRYHDMED</sequence>
<evidence type="ECO:0000313" key="6">
    <source>
        <dbReference type="Proteomes" id="UP000029964"/>
    </source>
</evidence>
<dbReference type="SUPFAM" id="SSF56672">
    <property type="entry name" value="DNA/RNA polymerases"/>
    <property type="match status" value="1"/>
</dbReference>
<dbReference type="GO" id="GO:0005739">
    <property type="term" value="C:mitochondrion"/>
    <property type="evidence" value="ECO:0007669"/>
    <property type="project" value="UniProtKB-SubCell"/>
</dbReference>
<evidence type="ECO:0000259" key="4">
    <source>
        <dbReference type="PROSITE" id="PS50173"/>
    </source>
</evidence>
<dbReference type="GO" id="GO:0070987">
    <property type="term" value="P:error-free translesion synthesis"/>
    <property type="evidence" value="ECO:0007669"/>
    <property type="project" value="UniProtKB-ARBA"/>
</dbReference>
<dbReference type="EMBL" id="JPKY01000002">
    <property type="protein sequence ID" value="KFH48733.1"/>
    <property type="molecule type" value="Genomic_DNA"/>
</dbReference>
<dbReference type="InterPro" id="IPR043128">
    <property type="entry name" value="Rev_trsase/Diguanyl_cyclase"/>
</dbReference>
<dbReference type="HOGENOM" id="CLU_022440_0_0_1"/>
<dbReference type="PROSITE" id="PS50173">
    <property type="entry name" value="UMUC"/>
    <property type="match status" value="1"/>
</dbReference>
<evidence type="ECO:0000256" key="2">
    <source>
        <dbReference type="ARBA" id="ARBA00023128"/>
    </source>
</evidence>
<dbReference type="InterPro" id="IPR001126">
    <property type="entry name" value="UmuC"/>
</dbReference>
<dbReference type="InterPro" id="IPR043502">
    <property type="entry name" value="DNA/RNA_pol_sf"/>
</dbReference>
<keyword evidence="6" id="KW-1185">Reference proteome</keyword>
<dbReference type="PANTHER" id="PTHR46404:SF1">
    <property type="entry name" value="DNA POLYMERASE IOTA"/>
    <property type="match status" value="1"/>
</dbReference>
<dbReference type="FunFam" id="3.40.1170.60:FF:000006">
    <property type="entry name" value="DNA polymerase iota"/>
    <property type="match status" value="1"/>
</dbReference>
<dbReference type="PANTHER" id="PTHR46404">
    <property type="entry name" value="DNA POLYMERASE IOTA"/>
    <property type="match status" value="1"/>
</dbReference>
<name>A0A086THA1_HAPC1</name>
<dbReference type="AlphaFoldDB" id="A0A086THA1"/>
<comment type="subcellular location">
    <subcellularLocation>
        <location evidence="1">Mitochondrion</location>
    </subcellularLocation>
</comment>
<dbReference type="Gene3D" id="3.40.1170.60">
    <property type="match status" value="1"/>
</dbReference>
<accession>A0A086THA1</accession>
<comment type="caution">
    <text evidence="5">The sequence shown here is derived from an EMBL/GenBank/DDBJ whole genome shotgun (WGS) entry which is preliminary data.</text>
</comment>
<dbReference type="GO" id="GO:0003887">
    <property type="term" value="F:DNA-directed DNA polymerase activity"/>
    <property type="evidence" value="ECO:0007669"/>
    <property type="project" value="TreeGrafter"/>
</dbReference>
<dbReference type="Gene3D" id="3.30.70.270">
    <property type="match status" value="1"/>
</dbReference>
<dbReference type="InterPro" id="IPR036775">
    <property type="entry name" value="DNA_pol_Y-fam_lit_finger_sf"/>
</dbReference>
<gene>
    <name evidence="5" type="ORF">ACRE_004780</name>
</gene>
<feature type="compositionally biased region" description="Acidic residues" evidence="3">
    <location>
        <begin position="505"/>
        <end position="523"/>
    </location>
</feature>
<proteinExistence type="predicted"/>
<evidence type="ECO:0000256" key="3">
    <source>
        <dbReference type="SAM" id="MobiDB-lite"/>
    </source>
</evidence>